<comment type="caution">
    <text evidence="1">The sequence shown here is derived from an EMBL/GenBank/DDBJ whole genome shotgun (WGS) entry which is preliminary data.</text>
</comment>
<sequence>MAFLELKNDGQNTLINIKDIVLVKEDFDIGYSIVHIRGIEEPLKVKIHFSTIADKITKD</sequence>
<evidence type="ECO:0000313" key="1">
    <source>
        <dbReference type="EMBL" id="KKN57686.1"/>
    </source>
</evidence>
<name>A0A0F9U8V5_9ZZZZ</name>
<dbReference type="EMBL" id="LAZR01000794">
    <property type="protein sequence ID" value="KKN57686.1"/>
    <property type="molecule type" value="Genomic_DNA"/>
</dbReference>
<proteinExistence type="predicted"/>
<dbReference type="AlphaFoldDB" id="A0A0F9U8V5"/>
<gene>
    <name evidence="1" type="ORF">LCGC14_0559830</name>
</gene>
<accession>A0A0F9U8V5</accession>
<protein>
    <submittedName>
        <fullName evidence="1">Uncharacterized protein</fullName>
    </submittedName>
</protein>
<reference evidence="1" key="1">
    <citation type="journal article" date="2015" name="Nature">
        <title>Complex archaea that bridge the gap between prokaryotes and eukaryotes.</title>
        <authorList>
            <person name="Spang A."/>
            <person name="Saw J.H."/>
            <person name="Jorgensen S.L."/>
            <person name="Zaremba-Niedzwiedzka K."/>
            <person name="Martijn J."/>
            <person name="Lind A.E."/>
            <person name="van Eijk R."/>
            <person name="Schleper C."/>
            <person name="Guy L."/>
            <person name="Ettema T.J."/>
        </authorList>
    </citation>
    <scope>NUCLEOTIDE SEQUENCE</scope>
</reference>
<organism evidence="1">
    <name type="scientific">marine sediment metagenome</name>
    <dbReference type="NCBI Taxonomy" id="412755"/>
    <lineage>
        <taxon>unclassified sequences</taxon>
        <taxon>metagenomes</taxon>
        <taxon>ecological metagenomes</taxon>
    </lineage>
</organism>